<dbReference type="Gene3D" id="2.20.25.110">
    <property type="entry name" value="S-adenosyl-L-methionine-dependent methyltransferases"/>
    <property type="match status" value="1"/>
</dbReference>
<keyword evidence="3" id="KW-0489">Methyltransferase</keyword>
<name>A0A859FCR8_9BACI</name>
<dbReference type="SUPFAM" id="SSF53335">
    <property type="entry name" value="S-adenosyl-L-methionine-dependent methyltransferases"/>
    <property type="match status" value="1"/>
</dbReference>
<keyword evidence="1 3" id="KW-0808">Transferase</keyword>
<dbReference type="PANTHER" id="PTHR43861:SF3">
    <property type="entry name" value="PUTATIVE (AFU_ORTHOLOGUE AFUA_2G14390)-RELATED"/>
    <property type="match status" value="1"/>
</dbReference>
<dbReference type="KEGG" id="psua:FLK61_25105"/>
<sequence>MEMYQRLCVEYYDLDKPHPPEEAYAFYLKHVEKASVTLEPMSGSGRFMLPLMQAGHAVTGVDASPSMVQALETQAARLGVEPRIHKQSLETLQLESTYDLIIIPSGSLGLITDEAALRQSLSRLYRHLSDGGSFVFEVSTLKEIPDTFGATFGGVQDKDNGDKIVFTGFYASFDENTSVLRSIHRYEHFQHGKLLDSELEDFQVRLFDQATITRLLEETGFTEVVLAEDYKGTPASTESKELVVTCKK</sequence>
<dbReference type="Gene3D" id="3.40.50.150">
    <property type="entry name" value="Vaccinia Virus protein VP39"/>
    <property type="match status" value="1"/>
</dbReference>
<proteinExistence type="predicted"/>
<protein>
    <submittedName>
        <fullName evidence="3">Class I SAM-dependent methyltransferase</fullName>
    </submittedName>
</protein>
<evidence type="ECO:0000313" key="4">
    <source>
        <dbReference type="Proteomes" id="UP000318138"/>
    </source>
</evidence>
<evidence type="ECO:0000313" key="3">
    <source>
        <dbReference type="EMBL" id="QKS70055.1"/>
    </source>
</evidence>
<accession>A0A859FCR8</accession>
<dbReference type="InterPro" id="IPR041698">
    <property type="entry name" value="Methyltransf_25"/>
</dbReference>
<dbReference type="GO" id="GO:0032259">
    <property type="term" value="P:methylation"/>
    <property type="evidence" value="ECO:0007669"/>
    <property type="project" value="UniProtKB-KW"/>
</dbReference>
<feature type="domain" description="Methyltransferase" evidence="2">
    <location>
        <begin position="41"/>
        <end position="132"/>
    </location>
</feature>
<organism evidence="3 4">
    <name type="scientific">Paenalkalicoccus suaedae</name>
    <dbReference type="NCBI Taxonomy" id="2592382"/>
    <lineage>
        <taxon>Bacteria</taxon>
        <taxon>Bacillati</taxon>
        <taxon>Bacillota</taxon>
        <taxon>Bacilli</taxon>
        <taxon>Bacillales</taxon>
        <taxon>Bacillaceae</taxon>
        <taxon>Paenalkalicoccus</taxon>
    </lineage>
</organism>
<evidence type="ECO:0000259" key="2">
    <source>
        <dbReference type="Pfam" id="PF13649"/>
    </source>
</evidence>
<evidence type="ECO:0000256" key="1">
    <source>
        <dbReference type="ARBA" id="ARBA00022679"/>
    </source>
</evidence>
<dbReference type="Pfam" id="PF13649">
    <property type="entry name" value="Methyltransf_25"/>
    <property type="match status" value="1"/>
</dbReference>
<dbReference type="Proteomes" id="UP000318138">
    <property type="component" value="Chromosome"/>
</dbReference>
<dbReference type="PANTHER" id="PTHR43861">
    <property type="entry name" value="TRANS-ACONITATE 2-METHYLTRANSFERASE-RELATED"/>
    <property type="match status" value="1"/>
</dbReference>
<keyword evidence="4" id="KW-1185">Reference proteome</keyword>
<dbReference type="InterPro" id="IPR029063">
    <property type="entry name" value="SAM-dependent_MTases_sf"/>
</dbReference>
<dbReference type="GO" id="GO:0008168">
    <property type="term" value="F:methyltransferase activity"/>
    <property type="evidence" value="ECO:0007669"/>
    <property type="project" value="UniProtKB-KW"/>
</dbReference>
<dbReference type="AlphaFoldDB" id="A0A859FCR8"/>
<dbReference type="CDD" id="cd02440">
    <property type="entry name" value="AdoMet_MTases"/>
    <property type="match status" value="1"/>
</dbReference>
<dbReference type="RefSeq" id="WP_176008099.1">
    <property type="nucleotide sequence ID" value="NZ_CP041372.2"/>
</dbReference>
<gene>
    <name evidence="3" type="ORF">FLK61_25105</name>
</gene>
<dbReference type="EMBL" id="CP041372">
    <property type="protein sequence ID" value="QKS70055.1"/>
    <property type="molecule type" value="Genomic_DNA"/>
</dbReference>
<reference evidence="4" key="1">
    <citation type="submission" date="2019-07" db="EMBL/GenBank/DDBJ databases">
        <title>Bacillus alkalisoli sp. nov. isolated from saline soil.</title>
        <authorList>
            <person name="Sun J.-Q."/>
            <person name="Xu L."/>
        </authorList>
    </citation>
    <scope>NUCLEOTIDE SEQUENCE [LARGE SCALE GENOMIC DNA]</scope>
    <source>
        <strain evidence="4">M4U3P1</strain>
    </source>
</reference>